<organism evidence="1">
    <name type="scientific">Loa loa</name>
    <name type="common">Eye worm</name>
    <name type="synonym">Filaria loa</name>
    <dbReference type="NCBI Taxonomy" id="7209"/>
    <lineage>
        <taxon>Eukaryota</taxon>
        <taxon>Metazoa</taxon>
        <taxon>Ecdysozoa</taxon>
        <taxon>Nematoda</taxon>
        <taxon>Chromadorea</taxon>
        <taxon>Rhabditida</taxon>
        <taxon>Spirurina</taxon>
        <taxon>Spiruromorpha</taxon>
        <taxon>Filarioidea</taxon>
        <taxon>Onchocercidae</taxon>
        <taxon>Loa</taxon>
    </lineage>
</organism>
<dbReference type="GeneID" id="31251875"/>
<accession>A0A1S0UFY2</accession>
<name>A0A1S0UFY2_LOALO</name>
<dbReference type="EMBL" id="JH712296">
    <property type="protein sequence ID" value="EJD74463.1"/>
    <property type="molecule type" value="Genomic_DNA"/>
</dbReference>
<reference evidence="1" key="1">
    <citation type="submission" date="2012-04" db="EMBL/GenBank/DDBJ databases">
        <title>The Genome Sequence of Loa loa.</title>
        <authorList>
            <consortium name="The Broad Institute Genome Sequencing Platform"/>
            <consortium name="Broad Institute Genome Sequencing Center for Infectious Disease"/>
            <person name="Nutman T.B."/>
            <person name="Fink D.L."/>
            <person name="Russ C."/>
            <person name="Young S."/>
            <person name="Zeng Q."/>
            <person name="Gargeya S."/>
            <person name="Alvarado L."/>
            <person name="Berlin A."/>
            <person name="Chapman S.B."/>
            <person name="Chen Z."/>
            <person name="Freedman E."/>
            <person name="Gellesch M."/>
            <person name="Goldberg J."/>
            <person name="Griggs A."/>
            <person name="Gujja S."/>
            <person name="Heilman E.R."/>
            <person name="Heiman D."/>
            <person name="Howarth C."/>
            <person name="Mehta T."/>
            <person name="Neiman D."/>
            <person name="Pearson M."/>
            <person name="Roberts A."/>
            <person name="Saif S."/>
            <person name="Shea T."/>
            <person name="Shenoy N."/>
            <person name="Sisk P."/>
            <person name="Stolte C."/>
            <person name="Sykes S."/>
            <person name="White J."/>
            <person name="Yandava C."/>
            <person name="Haas B."/>
            <person name="Henn M.R."/>
            <person name="Nusbaum C."/>
            <person name="Birren B."/>
        </authorList>
    </citation>
    <scope>NUCLEOTIDE SEQUENCE [LARGE SCALE GENOMIC DNA]</scope>
</reference>
<protein>
    <submittedName>
        <fullName evidence="1">Uncharacterized protein</fullName>
    </submittedName>
</protein>
<sequence length="97" mass="11124">MSSFFCLFCQIALAVNVMDINDTMILAVSSNVLTVWEYEDFVLERYKQHLIKPTKNLLSVDNDLNLTLRNVVIETNNTADGLMKYRSMIKGIKGNEF</sequence>
<gene>
    <name evidence="1" type="ORF">LOAG_18226</name>
</gene>
<dbReference type="RefSeq" id="XP_020305382.1">
    <property type="nucleotide sequence ID" value="XM_020450889.1"/>
</dbReference>
<proteinExistence type="predicted"/>
<dbReference type="KEGG" id="loa:LOAG_18226"/>
<dbReference type="InParanoid" id="A0A1S0UFY2"/>
<dbReference type="OrthoDB" id="5818635at2759"/>
<evidence type="ECO:0000313" key="1">
    <source>
        <dbReference type="EMBL" id="EJD74463.1"/>
    </source>
</evidence>
<dbReference type="AlphaFoldDB" id="A0A1S0UFY2"/>
<dbReference type="CTD" id="31251875"/>